<dbReference type="GO" id="GO:0006310">
    <property type="term" value="P:DNA recombination"/>
    <property type="evidence" value="ECO:0007669"/>
    <property type="project" value="TreeGrafter"/>
</dbReference>
<evidence type="ECO:0000313" key="4">
    <source>
        <dbReference type="EMBL" id="QRZ96608.1"/>
    </source>
</evidence>
<dbReference type="InterPro" id="IPR051699">
    <property type="entry name" value="Rpn/YhgA-like_nuclease"/>
</dbReference>
<reference evidence="4" key="1">
    <citation type="submission" date="2021-02" db="EMBL/GenBank/DDBJ databases">
        <title>Co-localization of colistin and carbapenem -resistance genes on a novel transferable IncHI2 plasmid in Escherichia coli from chicken-origin.</title>
        <authorList>
            <person name="Hoffmann M."/>
            <person name="Balkey M."/>
            <person name="Ronco T."/>
            <person name="Hendriksen R.S."/>
        </authorList>
    </citation>
    <scope>NUCLEOTIDE SEQUENCE</scope>
    <source>
        <strain evidence="4">CFSAN083829</strain>
    </source>
</reference>
<dbReference type="PANTHER" id="PTHR34611">
    <property type="match status" value="1"/>
</dbReference>
<accession>A0A895NLY5</accession>
<evidence type="ECO:0000313" key="5">
    <source>
        <dbReference type="Proteomes" id="UP000663166"/>
    </source>
</evidence>
<evidence type="ECO:0000256" key="1">
    <source>
        <dbReference type="ARBA" id="ARBA00009787"/>
    </source>
</evidence>
<name>A0A895NLY5_ECOLX</name>
<evidence type="ECO:0000259" key="3">
    <source>
        <dbReference type="Pfam" id="PF04754"/>
    </source>
</evidence>
<evidence type="ECO:0000256" key="2">
    <source>
        <dbReference type="SAM" id="MobiDB-lite"/>
    </source>
</evidence>
<sequence>MSEKVNKITMIHDGALKKTLEDPAAVRDFLEQVLTHDQISRCNLDTIEVEKNSFVTESLRQHACDVLISMKTNDGRDGYIYTLIEHQSSPDKFIPLRMMRYILAVMEQHVEKHKCAPVVIPVLFYHGAVRPYPYPLNWVDCLDDPEYGREIYGESKPFSLVDVSTLDDDEIEQYRRMAALMYTMKSGTQGDLIELIGKSITLTDKYGSSVHLNTVLTYLMELYQMDVAELFEAISTHYPSHKGVIMTIAEQLEEKGLEKGRAEGLAEGRAEGRAEGLAEGRAEERQKALAETYASVRRMSDMGMSTEVIKQALQLSDEQIQEALNN</sequence>
<dbReference type="GO" id="GO:1990238">
    <property type="term" value="F:double-stranded DNA endonuclease activity"/>
    <property type="evidence" value="ECO:0007669"/>
    <property type="project" value="TreeGrafter"/>
</dbReference>
<dbReference type="NCBIfam" id="TIGR01784">
    <property type="entry name" value="T_den_put_tspse"/>
    <property type="match status" value="1"/>
</dbReference>
<dbReference type="RefSeq" id="WP_113902271.1">
    <property type="nucleotide sequence ID" value="NZ_QOEX01000028.1"/>
</dbReference>
<comment type="similarity">
    <text evidence="1">Belongs to the Rpn/YhgA-like nuclease family.</text>
</comment>
<dbReference type="InterPro" id="IPR006842">
    <property type="entry name" value="Transposase_31"/>
</dbReference>
<feature type="domain" description="Transposase (putative) YhgA-like" evidence="3">
    <location>
        <begin position="12"/>
        <end position="204"/>
    </location>
</feature>
<proteinExistence type="inferred from homology"/>
<protein>
    <submittedName>
        <fullName evidence="4">Rpn family recombination-promoting nuclease/putative transposase</fullName>
    </submittedName>
</protein>
<feature type="region of interest" description="Disordered" evidence="2">
    <location>
        <begin position="259"/>
        <end position="283"/>
    </location>
</feature>
<dbReference type="InterPro" id="IPR010106">
    <property type="entry name" value="RpnA"/>
</dbReference>
<dbReference type="Proteomes" id="UP000663166">
    <property type="component" value="Chromosome"/>
</dbReference>
<dbReference type="Pfam" id="PF04754">
    <property type="entry name" value="Transposase_31"/>
    <property type="match status" value="1"/>
</dbReference>
<dbReference type="PANTHER" id="PTHR34611:SF2">
    <property type="entry name" value="INACTIVE RECOMBINATION-PROMOTING NUCLEASE-LIKE PROTEIN RPNE-RELATED"/>
    <property type="match status" value="1"/>
</dbReference>
<organism evidence="4 5">
    <name type="scientific">Escherichia coli</name>
    <dbReference type="NCBI Taxonomy" id="562"/>
    <lineage>
        <taxon>Bacteria</taxon>
        <taxon>Pseudomonadati</taxon>
        <taxon>Pseudomonadota</taxon>
        <taxon>Gammaproteobacteria</taxon>
        <taxon>Enterobacterales</taxon>
        <taxon>Enterobacteriaceae</taxon>
        <taxon>Escherichia</taxon>
    </lineage>
</organism>
<dbReference type="EMBL" id="CP070393">
    <property type="protein sequence ID" value="QRZ96608.1"/>
    <property type="molecule type" value="Genomic_DNA"/>
</dbReference>
<gene>
    <name evidence="4" type="ORF">JNP96_22780</name>
</gene>
<dbReference type="AlphaFoldDB" id="A0A895NLY5"/>